<dbReference type="STRING" id="1440774.Y900_006875"/>
<dbReference type="Pfam" id="PF13489">
    <property type="entry name" value="Methyltransf_23"/>
    <property type="match status" value="1"/>
</dbReference>
<dbReference type="Proteomes" id="UP000022835">
    <property type="component" value="Unassembled WGS sequence"/>
</dbReference>
<protein>
    <recommendedName>
        <fullName evidence="3">Methyltransferase type 11</fullName>
    </recommendedName>
</protein>
<comment type="caution">
    <text evidence="1">The sequence shown here is derived from an EMBL/GenBank/DDBJ whole genome shotgun (WGS) entry which is preliminary data.</text>
</comment>
<accession>A0A064CIR4</accession>
<keyword evidence="2" id="KW-1185">Reference proteome</keyword>
<dbReference type="AlphaFoldDB" id="A0A064CIR4"/>
<proteinExistence type="predicted"/>
<dbReference type="InterPro" id="IPR029063">
    <property type="entry name" value="SAM-dependent_MTases_sf"/>
</dbReference>
<dbReference type="SUPFAM" id="SSF53335">
    <property type="entry name" value="S-adenosyl-L-methionine-dependent methyltransferases"/>
    <property type="match status" value="1"/>
</dbReference>
<evidence type="ECO:0000313" key="2">
    <source>
        <dbReference type="Proteomes" id="UP000022835"/>
    </source>
</evidence>
<dbReference type="Gene3D" id="3.40.50.150">
    <property type="entry name" value="Vaccinia Virus protein VP39"/>
    <property type="match status" value="1"/>
</dbReference>
<gene>
    <name evidence="1" type="ORF">Y900_006875</name>
</gene>
<reference evidence="1" key="1">
    <citation type="submission" date="2014-05" db="EMBL/GenBank/DDBJ databases">
        <title>Genome sequence of Mycobacterium aromaticivorans strain JS19b1T (= DSM 45407T).</title>
        <authorList>
            <person name="Kwak Y."/>
            <person name="Park G.-S."/>
            <person name="Li Q.X."/>
            <person name="Lee S.-E."/>
            <person name="Shin J.-H."/>
        </authorList>
    </citation>
    <scope>NUCLEOTIDE SEQUENCE [LARGE SCALE GENOMIC DNA]</scope>
    <source>
        <strain evidence="1">JS19b1</strain>
    </source>
</reference>
<name>A0A064CIR4_9MYCO</name>
<organism evidence="1 2">
    <name type="scientific">Mycolicibacterium aromaticivorans JS19b1 = JCM 16368</name>
    <dbReference type="NCBI Taxonomy" id="1440774"/>
    <lineage>
        <taxon>Bacteria</taxon>
        <taxon>Bacillati</taxon>
        <taxon>Actinomycetota</taxon>
        <taxon>Actinomycetes</taxon>
        <taxon>Mycobacteriales</taxon>
        <taxon>Mycobacteriaceae</taxon>
        <taxon>Mycolicibacterium</taxon>
    </lineage>
</organism>
<evidence type="ECO:0000313" key="1">
    <source>
        <dbReference type="EMBL" id="KDE98672.1"/>
    </source>
</evidence>
<evidence type="ECO:0008006" key="3">
    <source>
        <dbReference type="Google" id="ProtNLM"/>
    </source>
</evidence>
<sequence length="204" mass="23323">MKHPVSRVHIPKLGIIAALRQKTDYKRWADTRNLYSDWEPRTKRAAELIPAGSRVIEFGAGTRTLEKHLDPSCSYTPSDLVDRGPGTLVCDLNERPLPNLGTDTYDVAVIMGVLEYLRDVPSVLDWLSAFVPRVVISYGCPDSNDQFRRTKLGAVDRISRGWLNSYLEEDIRTLFRDRGYVSLHEENWANVDGYQHRLFVFATQ</sequence>
<dbReference type="EMBL" id="JALN02000001">
    <property type="protein sequence ID" value="KDE98672.1"/>
    <property type="molecule type" value="Genomic_DNA"/>
</dbReference>
<dbReference type="eggNOG" id="COG3774">
    <property type="taxonomic scope" value="Bacteria"/>
</dbReference>